<evidence type="ECO:0000313" key="2">
    <source>
        <dbReference type="Proteomes" id="UP001148662"/>
    </source>
</evidence>
<organism evidence="1 2">
    <name type="scientific">Phlebia brevispora</name>
    <dbReference type="NCBI Taxonomy" id="194682"/>
    <lineage>
        <taxon>Eukaryota</taxon>
        <taxon>Fungi</taxon>
        <taxon>Dikarya</taxon>
        <taxon>Basidiomycota</taxon>
        <taxon>Agaricomycotina</taxon>
        <taxon>Agaricomycetes</taxon>
        <taxon>Polyporales</taxon>
        <taxon>Meruliaceae</taxon>
        <taxon>Phlebia</taxon>
    </lineage>
</organism>
<reference evidence="1" key="1">
    <citation type="submission" date="2022-07" db="EMBL/GenBank/DDBJ databases">
        <title>Genome Sequence of Phlebia brevispora.</title>
        <authorList>
            <person name="Buettner E."/>
        </authorList>
    </citation>
    <scope>NUCLEOTIDE SEQUENCE</scope>
    <source>
        <strain evidence="1">MPL23</strain>
    </source>
</reference>
<dbReference type="EMBL" id="JANHOG010000404">
    <property type="protein sequence ID" value="KAJ3554704.1"/>
    <property type="molecule type" value="Genomic_DNA"/>
</dbReference>
<dbReference type="Proteomes" id="UP001148662">
    <property type="component" value="Unassembled WGS sequence"/>
</dbReference>
<keyword evidence="2" id="KW-1185">Reference proteome</keyword>
<proteinExistence type="predicted"/>
<name>A0ACC1T768_9APHY</name>
<gene>
    <name evidence="1" type="ORF">NM688_g2973</name>
</gene>
<sequence>MNTAGLLTQEVSSTVKHGSLLLPPCLFPGKYNLTFYEAYHLNGTSFFGITPIPLNVENNDQQGICQPDNALEVQPQSFSGPSTPLLASLSAQTVPATSTVESATLTQSPTLPASLTSVIPSTPTLSPSLTVSTATYTDIFTITVGPSGVQWPLTVTPTFGGETIVVESLSVVNVVPPAPTITVDGNGDQGAVTVTISPPSTPSPITIVFVSVATVIGTTAMSGGLSSVFTTMSTSFGTTTGVVGMSGNPEDFTGFLPINAVSSAESLRLTMLVIIPVLLTMARVFQSL</sequence>
<accession>A0ACC1T768</accession>
<comment type="caution">
    <text evidence="1">The sequence shown here is derived from an EMBL/GenBank/DDBJ whole genome shotgun (WGS) entry which is preliminary data.</text>
</comment>
<evidence type="ECO:0000313" key="1">
    <source>
        <dbReference type="EMBL" id="KAJ3554704.1"/>
    </source>
</evidence>
<protein>
    <submittedName>
        <fullName evidence="1">Uncharacterized protein</fullName>
    </submittedName>
</protein>